<evidence type="ECO:0000256" key="4">
    <source>
        <dbReference type="ARBA" id="ARBA00022630"/>
    </source>
</evidence>
<comment type="caution">
    <text evidence="14">The sequence shown here is derived from an EMBL/GenBank/DDBJ whole genome shotgun (WGS) entry which is preliminary data.</text>
</comment>
<dbReference type="EMBL" id="JBBNFM010000005">
    <property type="protein sequence ID" value="MEQ2454162.1"/>
    <property type="molecule type" value="Genomic_DNA"/>
</dbReference>
<dbReference type="Gene3D" id="3.20.20.70">
    <property type="entry name" value="Aldolase class I"/>
    <property type="match status" value="1"/>
</dbReference>
<dbReference type="PANTHER" id="PTHR45846">
    <property type="entry name" value="TRNA-DIHYDROURIDINE(47) SYNTHASE [NAD(P)(+)]-LIKE"/>
    <property type="match status" value="1"/>
</dbReference>
<accession>A0ABV1EHU5</accession>
<keyword evidence="8" id="KW-0694">RNA-binding</keyword>
<evidence type="ECO:0000256" key="1">
    <source>
        <dbReference type="ARBA" id="ARBA00001917"/>
    </source>
</evidence>
<comment type="catalytic activity">
    <reaction evidence="11">
        <text>a 5,6-dihydrouridine in tRNA + NAD(+) = a uridine in tRNA + NADH + H(+)</text>
        <dbReference type="Rhea" id="RHEA:54452"/>
        <dbReference type="Rhea" id="RHEA-COMP:13339"/>
        <dbReference type="Rhea" id="RHEA-COMP:13887"/>
        <dbReference type="ChEBI" id="CHEBI:15378"/>
        <dbReference type="ChEBI" id="CHEBI:57540"/>
        <dbReference type="ChEBI" id="CHEBI:57945"/>
        <dbReference type="ChEBI" id="CHEBI:65315"/>
        <dbReference type="ChEBI" id="CHEBI:74443"/>
    </reaction>
</comment>
<evidence type="ECO:0000256" key="7">
    <source>
        <dbReference type="ARBA" id="ARBA00022857"/>
    </source>
</evidence>
<keyword evidence="6 12" id="KW-0819">tRNA processing</keyword>
<dbReference type="EC" id="1.3.1.-" evidence="12"/>
<comment type="cofactor">
    <cofactor evidence="1 12">
        <name>FMN</name>
        <dbReference type="ChEBI" id="CHEBI:58210"/>
    </cofactor>
</comment>
<keyword evidence="15" id="KW-1185">Reference proteome</keyword>
<organism evidence="14 15">
    <name type="scientific">Coprococcus ammoniilyticus</name>
    <dbReference type="NCBI Taxonomy" id="2981785"/>
    <lineage>
        <taxon>Bacteria</taxon>
        <taxon>Bacillati</taxon>
        <taxon>Bacillota</taxon>
        <taxon>Clostridia</taxon>
        <taxon>Lachnospirales</taxon>
        <taxon>Lachnospiraceae</taxon>
        <taxon>Coprococcus</taxon>
    </lineage>
</organism>
<dbReference type="InterPro" id="IPR035587">
    <property type="entry name" value="DUS-like_FMN-bd"/>
</dbReference>
<keyword evidence="4 12" id="KW-0285">Flavoprotein</keyword>
<evidence type="ECO:0000256" key="2">
    <source>
        <dbReference type="ARBA" id="ARBA00002790"/>
    </source>
</evidence>
<comment type="catalytic activity">
    <reaction evidence="10">
        <text>a 5,6-dihydrouridine in tRNA + NADP(+) = a uridine in tRNA + NADPH + H(+)</text>
        <dbReference type="Rhea" id="RHEA:23624"/>
        <dbReference type="Rhea" id="RHEA-COMP:13339"/>
        <dbReference type="Rhea" id="RHEA-COMP:13887"/>
        <dbReference type="ChEBI" id="CHEBI:15378"/>
        <dbReference type="ChEBI" id="CHEBI:57783"/>
        <dbReference type="ChEBI" id="CHEBI:58349"/>
        <dbReference type="ChEBI" id="CHEBI:65315"/>
        <dbReference type="ChEBI" id="CHEBI:74443"/>
    </reaction>
</comment>
<dbReference type="SUPFAM" id="SSF51395">
    <property type="entry name" value="FMN-linked oxidoreductases"/>
    <property type="match status" value="1"/>
</dbReference>
<comment type="function">
    <text evidence="2 12">Catalyzes the synthesis of 5,6-dihydrouridine (D), a modified base found in the D-loop of most tRNAs, via the reduction of the C5-C6 double bond in target uridines.</text>
</comment>
<comment type="similarity">
    <text evidence="12">Belongs to the dus family.</text>
</comment>
<dbReference type="NCBIfam" id="TIGR00737">
    <property type="entry name" value="nifR3_yhdG"/>
    <property type="match status" value="1"/>
</dbReference>
<keyword evidence="5 12" id="KW-0288">FMN</keyword>
<evidence type="ECO:0000313" key="14">
    <source>
        <dbReference type="EMBL" id="MEQ2454162.1"/>
    </source>
</evidence>
<keyword evidence="3" id="KW-0820">tRNA-binding</keyword>
<protein>
    <recommendedName>
        <fullName evidence="12">tRNA-dihydrouridine synthase</fullName>
        <ecNumber evidence="12">1.3.1.-</ecNumber>
    </recommendedName>
</protein>
<dbReference type="Proteomes" id="UP001482186">
    <property type="component" value="Unassembled WGS sequence"/>
</dbReference>
<evidence type="ECO:0000259" key="13">
    <source>
        <dbReference type="Pfam" id="PF01207"/>
    </source>
</evidence>
<dbReference type="Pfam" id="PF01207">
    <property type="entry name" value="Dus"/>
    <property type="match status" value="1"/>
</dbReference>
<evidence type="ECO:0000256" key="9">
    <source>
        <dbReference type="ARBA" id="ARBA00023002"/>
    </source>
</evidence>
<evidence type="ECO:0000256" key="8">
    <source>
        <dbReference type="ARBA" id="ARBA00022884"/>
    </source>
</evidence>
<feature type="domain" description="DUS-like FMN-binding" evidence="13">
    <location>
        <begin position="9"/>
        <end position="309"/>
    </location>
</feature>
<evidence type="ECO:0000256" key="5">
    <source>
        <dbReference type="ARBA" id="ARBA00022643"/>
    </source>
</evidence>
<sequence length="325" mass="35937">MDFTNKLVLAPMAGVCDQPFRLLAKEQGCDILYTEMISAKGLYYNNKNTVPLLAVSPEEDPIGVQLFGSDPELLAEMAKKIEDCGFAFVDVNMGCPVPKIVNNGEGSALMKDPLLIGKIVSAMTKACKLPITIKIRSGFDGGHINAPEIAHIAEECGAAAVAVHGRTREQYYHGHADWGVIADVKAAVKIPVIGNGDILTPEDVIRMKEQTNCDAFMIGRGARGNPWIFHELKTYFETGEIPARPDKQQVKETMLRHARLMIDFKGEFTGIHEMRKHVAWYSAGMYDSSRLRNLINQVESYDEMVELLDAWTDGSLFEAGAKEDM</sequence>
<evidence type="ECO:0000256" key="11">
    <source>
        <dbReference type="ARBA" id="ARBA00048802"/>
    </source>
</evidence>
<dbReference type="CDD" id="cd02801">
    <property type="entry name" value="DUS_like_FMN"/>
    <property type="match status" value="1"/>
</dbReference>
<evidence type="ECO:0000313" key="15">
    <source>
        <dbReference type="Proteomes" id="UP001482186"/>
    </source>
</evidence>
<dbReference type="InterPro" id="IPR018517">
    <property type="entry name" value="tRNA_hU_synthase_CS"/>
</dbReference>
<dbReference type="InterPro" id="IPR004652">
    <property type="entry name" value="DusB-like"/>
</dbReference>
<name>A0ABV1EHU5_9FIRM</name>
<reference evidence="14 15" key="1">
    <citation type="submission" date="2024-04" db="EMBL/GenBank/DDBJ databases">
        <title>Human intestinal bacterial collection.</title>
        <authorList>
            <person name="Pauvert C."/>
            <person name="Hitch T.C.A."/>
            <person name="Clavel T."/>
        </authorList>
    </citation>
    <scope>NUCLEOTIDE SEQUENCE [LARGE SCALE GENOMIC DNA]</scope>
    <source>
        <strain evidence="14 15">CLA-AA-H141</strain>
    </source>
</reference>
<proteinExistence type="inferred from homology"/>
<keyword evidence="9 12" id="KW-0560">Oxidoreductase</keyword>
<dbReference type="RefSeq" id="WP_173788955.1">
    <property type="nucleotide sequence ID" value="NZ_JAOQJS010000003.1"/>
</dbReference>
<gene>
    <name evidence="14" type="primary">dusB</name>
    <name evidence="14" type="ORF">AAAT04_08945</name>
</gene>
<dbReference type="InterPro" id="IPR024036">
    <property type="entry name" value="tRNA-dHydroUridine_Synthase_C"/>
</dbReference>
<dbReference type="InterPro" id="IPR013785">
    <property type="entry name" value="Aldolase_TIM"/>
</dbReference>
<dbReference type="InterPro" id="IPR001269">
    <property type="entry name" value="DUS_fam"/>
</dbReference>
<dbReference type="PANTHER" id="PTHR45846:SF1">
    <property type="entry name" value="TRNA-DIHYDROURIDINE(47) SYNTHASE [NAD(P)(+)]-LIKE"/>
    <property type="match status" value="1"/>
</dbReference>
<evidence type="ECO:0000256" key="12">
    <source>
        <dbReference type="PIRNR" id="PIRNR006621"/>
    </source>
</evidence>
<evidence type="ECO:0000256" key="10">
    <source>
        <dbReference type="ARBA" id="ARBA00048205"/>
    </source>
</evidence>
<evidence type="ECO:0000256" key="3">
    <source>
        <dbReference type="ARBA" id="ARBA00022555"/>
    </source>
</evidence>
<dbReference type="Gene3D" id="1.10.1200.80">
    <property type="entry name" value="Putative flavin oxidoreducatase, domain 2"/>
    <property type="match status" value="1"/>
</dbReference>
<dbReference type="GO" id="GO:0016491">
    <property type="term" value="F:oxidoreductase activity"/>
    <property type="evidence" value="ECO:0007669"/>
    <property type="project" value="UniProtKB-KW"/>
</dbReference>
<dbReference type="PIRSF" id="PIRSF006621">
    <property type="entry name" value="Dus"/>
    <property type="match status" value="1"/>
</dbReference>
<evidence type="ECO:0000256" key="6">
    <source>
        <dbReference type="ARBA" id="ARBA00022694"/>
    </source>
</evidence>
<dbReference type="PROSITE" id="PS01136">
    <property type="entry name" value="UPF0034"/>
    <property type="match status" value="1"/>
</dbReference>
<keyword evidence="7" id="KW-0521">NADP</keyword>